<organism evidence="1 2">
    <name type="scientific">Faecalibacter bovis</name>
    <dbReference type="NCBI Taxonomy" id="2898187"/>
    <lineage>
        <taxon>Bacteria</taxon>
        <taxon>Pseudomonadati</taxon>
        <taxon>Bacteroidota</taxon>
        <taxon>Flavobacteriia</taxon>
        <taxon>Flavobacteriales</taxon>
        <taxon>Weeksellaceae</taxon>
        <taxon>Faecalibacter</taxon>
    </lineage>
</organism>
<dbReference type="Proteomes" id="UP000672011">
    <property type="component" value="Chromosome"/>
</dbReference>
<proteinExistence type="predicted"/>
<evidence type="ECO:0000313" key="2">
    <source>
        <dbReference type="Proteomes" id="UP000672011"/>
    </source>
</evidence>
<keyword evidence="2" id="KW-1185">Reference proteome</keyword>
<dbReference type="EMBL" id="CP072842">
    <property type="protein sequence ID" value="QTV06054.1"/>
    <property type="molecule type" value="Genomic_DNA"/>
</dbReference>
<reference evidence="2" key="2">
    <citation type="submission" date="2021-04" db="EMBL/GenBank/DDBJ databases">
        <title>Taxonomy of Flavobacteriaceae bacterium ZY171143.</title>
        <authorList>
            <person name="Li F."/>
        </authorList>
    </citation>
    <scope>NUCLEOTIDE SEQUENCE [LARGE SCALE GENOMIC DNA]</scope>
    <source>
        <strain evidence="2">ZY171143</strain>
    </source>
</reference>
<evidence type="ECO:0000313" key="1">
    <source>
        <dbReference type="EMBL" id="QTV06054.1"/>
    </source>
</evidence>
<name>A0ABX7XDY6_9FLAO</name>
<dbReference type="RefSeq" id="WP_230476694.1">
    <property type="nucleotide sequence ID" value="NZ_CP072842.1"/>
</dbReference>
<sequence length="137" mass="15169">MADIVRNGKAYDSADVKVYINGINIPVVKVTYGNEQEHQLNYTLGENPTSWSKGKKTPSCTIDLMMADVVPLEKAAGGDLLKVKPFNVTVEFVNEDNEIVVDSIYAKFKSQGRDVTGEMGLQMSYELFALKVDFNVV</sequence>
<accession>A0ABX7XDY6</accession>
<gene>
    <name evidence="1" type="ORF">J9309_01515</name>
</gene>
<protein>
    <submittedName>
        <fullName evidence="1">Uncharacterized protein</fullName>
    </submittedName>
</protein>
<reference evidence="1 2" key="1">
    <citation type="journal article" date="2021" name="Int. J. Syst. Evol. Microbiol.">
        <title>Faecalibacter bovis sp. nov., isolated from cow faeces.</title>
        <authorList>
            <person name="Li F."/>
            <person name="Zhao W."/>
            <person name="Hong Q."/>
            <person name="Shao Q."/>
            <person name="Song J."/>
            <person name="Yang S."/>
        </authorList>
    </citation>
    <scope>NUCLEOTIDE SEQUENCE [LARGE SCALE GENOMIC DNA]</scope>
    <source>
        <strain evidence="1 2">ZY171143</strain>
    </source>
</reference>